<reference evidence="2 3" key="1">
    <citation type="journal article" date="2019" name="Mol. Ecol. Resour.">
        <title>Improving Illumina assemblies with Hi-C and long reads: an example with the North African dromedary.</title>
        <authorList>
            <person name="Elbers J.P."/>
            <person name="Rogers M.F."/>
            <person name="Perelman P.L."/>
            <person name="Proskuryakova A.A."/>
            <person name="Serdyukova N.A."/>
            <person name="Johnson W.E."/>
            <person name="Horin P."/>
            <person name="Corander J."/>
            <person name="Murphy D."/>
            <person name="Burger P.A."/>
        </authorList>
    </citation>
    <scope>NUCLEOTIDE SEQUENCE [LARGE SCALE GENOMIC DNA]</scope>
    <source>
        <strain evidence="2">Drom800</strain>
        <tissue evidence="2">Blood</tissue>
    </source>
</reference>
<dbReference type="EMBL" id="JWIN03000002">
    <property type="protein sequence ID" value="KAB1282144.1"/>
    <property type="molecule type" value="Genomic_DNA"/>
</dbReference>
<dbReference type="GO" id="GO:0005840">
    <property type="term" value="C:ribosome"/>
    <property type="evidence" value="ECO:0007669"/>
    <property type="project" value="UniProtKB-KW"/>
</dbReference>
<accession>A0A5N4EFT9</accession>
<evidence type="ECO:0000313" key="3">
    <source>
        <dbReference type="Proteomes" id="UP000299084"/>
    </source>
</evidence>
<dbReference type="AlphaFoldDB" id="A0A5N4EFT9"/>
<name>A0A5N4EFT9_CAMDR</name>
<sequence length="116" mass="12549">MHFAKKYKKGLKKMQANNAKATSARAEAVRALVKPKEVKPKIPEDSSRRLSRLAYIAHPKLGERAPARITKGLRLCRPKDKDKTQTKATASAAVPALALAPAQAPKGTQAPTKSPE</sequence>
<comment type="caution">
    <text evidence="2">The sequence shown here is derived from an EMBL/GenBank/DDBJ whole genome shotgun (WGS) entry which is preliminary data.</text>
</comment>
<protein>
    <submittedName>
        <fullName evidence="2">60S ribosomal protein L29</fullName>
    </submittedName>
</protein>
<evidence type="ECO:0000313" key="2">
    <source>
        <dbReference type="EMBL" id="KAB1282144.1"/>
    </source>
</evidence>
<keyword evidence="2" id="KW-0687">Ribonucleoprotein</keyword>
<feature type="compositionally biased region" description="Basic residues" evidence="1">
    <location>
        <begin position="1"/>
        <end position="12"/>
    </location>
</feature>
<dbReference type="Proteomes" id="UP000299084">
    <property type="component" value="Unassembled WGS sequence"/>
</dbReference>
<feature type="region of interest" description="Disordered" evidence="1">
    <location>
        <begin position="78"/>
        <end position="116"/>
    </location>
</feature>
<keyword evidence="3" id="KW-1185">Reference proteome</keyword>
<gene>
    <name evidence="2" type="ORF">Cadr_000001611</name>
</gene>
<feature type="region of interest" description="Disordered" evidence="1">
    <location>
        <begin position="1"/>
        <end position="23"/>
    </location>
</feature>
<proteinExistence type="predicted"/>
<organism evidence="2 3">
    <name type="scientific">Camelus dromedarius</name>
    <name type="common">Dromedary</name>
    <name type="synonym">Arabian camel</name>
    <dbReference type="NCBI Taxonomy" id="9838"/>
    <lineage>
        <taxon>Eukaryota</taxon>
        <taxon>Metazoa</taxon>
        <taxon>Chordata</taxon>
        <taxon>Craniata</taxon>
        <taxon>Vertebrata</taxon>
        <taxon>Euteleostomi</taxon>
        <taxon>Mammalia</taxon>
        <taxon>Eutheria</taxon>
        <taxon>Laurasiatheria</taxon>
        <taxon>Artiodactyla</taxon>
        <taxon>Tylopoda</taxon>
        <taxon>Camelidae</taxon>
        <taxon>Camelus</taxon>
    </lineage>
</organism>
<keyword evidence="2" id="KW-0689">Ribosomal protein</keyword>
<evidence type="ECO:0000256" key="1">
    <source>
        <dbReference type="SAM" id="MobiDB-lite"/>
    </source>
</evidence>
<feature type="compositionally biased region" description="Low complexity" evidence="1">
    <location>
        <begin position="86"/>
        <end position="106"/>
    </location>
</feature>